<evidence type="ECO:0000313" key="3">
    <source>
        <dbReference type="Proteomes" id="UP000050525"/>
    </source>
</evidence>
<gene>
    <name evidence="2" type="ORF">Y1Q_0020708</name>
</gene>
<comment type="caution">
    <text evidence="2">The sequence shown here is derived from an EMBL/GenBank/DDBJ whole genome shotgun (WGS) entry which is preliminary data.</text>
</comment>
<evidence type="ECO:0000313" key="2">
    <source>
        <dbReference type="EMBL" id="KYO29698.1"/>
    </source>
</evidence>
<organism evidence="2 3">
    <name type="scientific">Alligator mississippiensis</name>
    <name type="common">American alligator</name>
    <dbReference type="NCBI Taxonomy" id="8496"/>
    <lineage>
        <taxon>Eukaryota</taxon>
        <taxon>Metazoa</taxon>
        <taxon>Chordata</taxon>
        <taxon>Craniata</taxon>
        <taxon>Vertebrata</taxon>
        <taxon>Euteleostomi</taxon>
        <taxon>Archelosauria</taxon>
        <taxon>Archosauria</taxon>
        <taxon>Crocodylia</taxon>
        <taxon>Alligatoridae</taxon>
        <taxon>Alligatorinae</taxon>
        <taxon>Alligator</taxon>
    </lineage>
</organism>
<dbReference type="SUPFAM" id="SSF47353">
    <property type="entry name" value="Retrovirus capsid dimerization domain-like"/>
    <property type="match status" value="1"/>
</dbReference>
<dbReference type="InterPro" id="IPR038269">
    <property type="entry name" value="SCAN_sf"/>
</dbReference>
<dbReference type="InterPro" id="IPR003309">
    <property type="entry name" value="SCAN_dom"/>
</dbReference>
<dbReference type="EMBL" id="AKHW03004525">
    <property type="protein sequence ID" value="KYO29698.1"/>
    <property type="molecule type" value="Genomic_DNA"/>
</dbReference>
<dbReference type="Proteomes" id="UP000050525">
    <property type="component" value="Unassembled WGS sequence"/>
</dbReference>
<dbReference type="Pfam" id="PF02023">
    <property type="entry name" value="SCAN"/>
    <property type="match status" value="1"/>
</dbReference>
<reference evidence="2 3" key="1">
    <citation type="journal article" date="2012" name="Genome Biol.">
        <title>Sequencing three crocodilian genomes to illuminate the evolution of archosaurs and amniotes.</title>
        <authorList>
            <person name="St John J.A."/>
            <person name="Braun E.L."/>
            <person name="Isberg S.R."/>
            <person name="Miles L.G."/>
            <person name="Chong A.Y."/>
            <person name="Gongora J."/>
            <person name="Dalzell P."/>
            <person name="Moran C."/>
            <person name="Bed'hom B."/>
            <person name="Abzhanov A."/>
            <person name="Burgess S.C."/>
            <person name="Cooksey A.M."/>
            <person name="Castoe T.A."/>
            <person name="Crawford N.G."/>
            <person name="Densmore L.D."/>
            <person name="Drew J.C."/>
            <person name="Edwards S.V."/>
            <person name="Faircloth B.C."/>
            <person name="Fujita M.K."/>
            <person name="Greenwold M.J."/>
            <person name="Hoffmann F.G."/>
            <person name="Howard J.M."/>
            <person name="Iguchi T."/>
            <person name="Janes D.E."/>
            <person name="Khan S.Y."/>
            <person name="Kohno S."/>
            <person name="de Koning A.J."/>
            <person name="Lance S.L."/>
            <person name="McCarthy F.M."/>
            <person name="McCormack J.E."/>
            <person name="Merchant M.E."/>
            <person name="Peterson D.G."/>
            <person name="Pollock D.D."/>
            <person name="Pourmand N."/>
            <person name="Raney B.J."/>
            <person name="Roessler K.A."/>
            <person name="Sanford J.R."/>
            <person name="Sawyer R.H."/>
            <person name="Schmidt C.J."/>
            <person name="Triplett E.W."/>
            <person name="Tuberville T.D."/>
            <person name="Venegas-Anaya M."/>
            <person name="Howard J.T."/>
            <person name="Jarvis E.D."/>
            <person name="Guillette L.J.Jr."/>
            <person name="Glenn T.C."/>
            <person name="Green R.E."/>
            <person name="Ray D.A."/>
        </authorList>
    </citation>
    <scope>NUCLEOTIDE SEQUENCE [LARGE SCALE GENOMIC DNA]</scope>
    <source>
        <strain evidence="2">KSC_2009_1</strain>
    </source>
</reference>
<protein>
    <recommendedName>
        <fullName evidence="1">SCAN box domain-containing protein</fullName>
    </recommendedName>
</protein>
<dbReference type="PROSITE" id="PS50804">
    <property type="entry name" value="SCAN_BOX"/>
    <property type="match status" value="1"/>
</dbReference>
<name>A0A151MZ03_ALLMI</name>
<dbReference type="Gene3D" id="1.10.4020.10">
    <property type="entry name" value="DNA breaking-rejoining enzymes"/>
    <property type="match status" value="1"/>
</dbReference>
<accession>A0A151MZ03</accession>
<dbReference type="AlphaFoldDB" id="A0A151MZ03"/>
<keyword evidence="3" id="KW-1185">Reference proteome</keyword>
<sequence>MLELVVLEQFLAILPPEMRSWGQAEDEKLQVTVRVKVEEGSSDQRQPPGALPEFVVHYCGSPPLHLPRHIYSGGTLTGFSVQK</sequence>
<proteinExistence type="predicted"/>
<feature type="domain" description="SCAN box" evidence="1">
    <location>
        <begin position="1"/>
        <end position="23"/>
    </location>
</feature>
<evidence type="ECO:0000259" key="1">
    <source>
        <dbReference type="PROSITE" id="PS50804"/>
    </source>
</evidence>